<dbReference type="GO" id="GO:0015630">
    <property type="term" value="C:microtubule cytoskeleton"/>
    <property type="evidence" value="ECO:0007669"/>
    <property type="project" value="UniProtKB-UniRule"/>
</dbReference>
<dbReference type="GO" id="GO:0060294">
    <property type="term" value="P:cilium movement involved in cell motility"/>
    <property type="evidence" value="ECO:0007669"/>
    <property type="project" value="UniProtKB-UniRule"/>
</dbReference>
<evidence type="ECO:0000256" key="4">
    <source>
        <dbReference type="RuleBase" id="RU367040"/>
    </source>
</evidence>
<keyword evidence="3 5" id="KW-0175">Coiled coil</keyword>
<feature type="region of interest" description="Disordered" evidence="6">
    <location>
        <begin position="1"/>
        <end position="171"/>
    </location>
</feature>
<dbReference type="AlphaFoldDB" id="A0A7F5R9Z9"/>
<feature type="compositionally biased region" description="Basic and acidic residues" evidence="6">
    <location>
        <begin position="74"/>
        <end position="85"/>
    </location>
</feature>
<dbReference type="InterPro" id="IPR000435">
    <property type="entry name" value="Tektins"/>
</dbReference>
<dbReference type="Proteomes" id="UP000192223">
    <property type="component" value="Unplaced"/>
</dbReference>
<evidence type="ECO:0000313" key="8">
    <source>
        <dbReference type="RefSeq" id="XP_025832798.1"/>
    </source>
</evidence>
<comment type="similarity">
    <text evidence="1 4">Belongs to the tektin family.</text>
</comment>
<dbReference type="GeneID" id="108732867"/>
<dbReference type="RefSeq" id="XP_025832798.1">
    <property type="nucleotide sequence ID" value="XM_025977013.1"/>
</dbReference>
<evidence type="ECO:0000256" key="6">
    <source>
        <dbReference type="SAM" id="MobiDB-lite"/>
    </source>
</evidence>
<dbReference type="InParanoid" id="A0A7F5R9Z9"/>
<proteinExistence type="inferred from homology"/>
<evidence type="ECO:0000313" key="7">
    <source>
        <dbReference type="Proteomes" id="UP000192223"/>
    </source>
</evidence>
<keyword evidence="4" id="KW-0282">Flagellum</keyword>
<dbReference type="OrthoDB" id="5788000at2759"/>
<keyword evidence="7" id="KW-1185">Reference proteome</keyword>
<comment type="subcellular location">
    <subcellularLocation>
        <location evidence="4">Cytoplasm</location>
        <location evidence="4">Cytoskeleton</location>
        <location evidence="4">Cilium axoneme</location>
    </subcellularLocation>
</comment>
<sequence>MAEYPPRGCGPCPYKAGFQKGKDSGDYLEANTVPKPEVLYQSHTKLNDQKLGVPTADVAPDLKKPPTEGTGNEPQRDQRELKECKNCALGEPSSAPKAPEPQAEGAKQPLKGILKKETPQKPEMSASEGKGESSPPSESQQQPENSTEPCYFPQPQDKVPDQSVKEEMGPVGPWATGRVDWGPMAGFTGTRPVVDRYSITRYSEGEWRAHNQDMLNMSALEQHKANLIDFDGRKCLEEKKANVDKNQEDSTNRLRQRLQEMQRWKCELESSIAAAAEEISLLDEERARLKKAKAILQMPISIASECLDIRTTRLDSELVRDEVEVELMKELALTVEIEETFTRTLKDIEHQLLEDKTAKNRLECDWTDKKEANELEAINIALNNKSNILMFKAGSTRFPEEQSSRESWEKFTKETLVEAEATRQRSITLRGTLDAILINAARDLRAQADKVEMCLSKRIDCIDNLRVQLEDELKKILQKLANVEGLVNDLRALVRRMDVPMKKAQTRLDNRNHRPRVENCRDEAQFGLVAEVKSIGENVSAILGQLRTAEESQASLIKARSDLEREIMLKRKTLEIDRTRIQTIRSFYPSATALMGN</sequence>
<dbReference type="GO" id="GO:0005930">
    <property type="term" value="C:axoneme"/>
    <property type="evidence" value="ECO:0007669"/>
    <property type="project" value="UniProtKB-SubCell"/>
</dbReference>
<dbReference type="PRINTS" id="PR00511">
    <property type="entry name" value="TEKTIN"/>
</dbReference>
<dbReference type="FunCoup" id="A0A7F5R9Z9">
    <property type="interactions" value="4"/>
</dbReference>
<dbReference type="PANTHER" id="PTHR19960:SF12">
    <property type="entry name" value="TEKTIN-4"/>
    <property type="match status" value="1"/>
</dbReference>
<dbReference type="Pfam" id="PF03148">
    <property type="entry name" value="Tektin"/>
    <property type="match status" value="1"/>
</dbReference>
<keyword evidence="2" id="KW-0963">Cytoplasm</keyword>
<feature type="compositionally biased region" description="Low complexity" evidence="6">
    <location>
        <begin position="132"/>
        <end position="144"/>
    </location>
</feature>
<feature type="coiled-coil region" evidence="5">
    <location>
        <begin position="459"/>
        <end position="493"/>
    </location>
</feature>
<evidence type="ECO:0000256" key="5">
    <source>
        <dbReference type="SAM" id="Coils"/>
    </source>
</evidence>
<feature type="compositionally biased region" description="Basic and acidic residues" evidence="6">
    <location>
        <begin position="158"/>
        <end position="168"/>
    </location>
</feature>
<keyword evidence="4" id="KW-0969">Cilium</keyword>
<dbReference type="GO" id="GO:0060271">
    <property type="term" value="P:cilium assembly"/>
    <property type="evidence" value="ECO:0007669"/>
    <property type="project" value="UniProtKB-UniRule"/>
</dbReference>
<organism evidence="7 8">
    <name type="scientific">Agrilus planipennis</name>
    <name type="common">Emerald ash borer</name>
    <name type="synonym">Agrilus marcopoli</name>
    <dbReference type="NCBI Taxonomy" id="224129"/>
    <lineage>
        <taxon>Eukaryota</taxon>
        <taxon>Metazoa</taxon>
        <taxon>Ecdysozoa</taxon>
        <taxon>Arthropoda</taxon>
        <taxon>Hexapoda</taxon>
        <taxon>Insecta</taxon>
        <taxon>Pterygota</taxon>
        <taxon>Neoptera</taxon>
        <taxon>Endopterygota</taxon>
        <taxon>Coleoptera</taxon>
        <taxon>Polyphaga</taxon>
        <taxon>Elateriformia</taxon>
        <taxon>Buprestoidea</taxon>
        <taxon>Buprestidae</taxon>
        <taxon>Agrilinae</taxon>
        <taxon>Agrilus</taxon>
    </lineage>
</organism>
<evidence type="ECO:0000256" key="2">
    <source>
        <dbReference type="ARBA" id="ARBA00022490"/>
    </source>
</evidence>
<dbReference type="GO" id="GO:0005634">
    <property type="term" value="C:nucleus"/>
    <property type="evidence" value="ECO:0007669"/>
    <property type="project" value="TreeGrafter"/>
</dbReference>
<reference evidence="8" key="1">
    <citation type="submission" date="2025-08" db="UniProtKB">
        <authorList>
            <consortium name="RefSeq"/>
        </authorList>
    </citation>
    <scope>IDENTIFICATION</scope>
    <source>
        <tissue evidence="8">Entire body</tissue>
    </source>
</reference>
<dbReference type="KEGG" id="apln:108732867"/>
<dbReference type="PANTHER" id="PTHR19960">
    <property type="entry name" value="TEKTIN"/>
    <property type="match status" value="1"/>
</dbReference>
<accession>A0A7F5R9Z9</accession>
<name>A0A7F5R9Z9_AGRPL</name>
<keyword evidence="4" id="KW-0966">Cell projection</keyword>
<evidence type="ECO:0000256" key="3">
    <source>
        <dbReference type="ARBA" id="ARBA00023054"/>
    </source>
</evidence>
<evidence type="ECO:0000256" key="1">
    <source>
        <dbReference type="ARBA" id="ARBA00007209"/>
    </source>
</evidence>
<gene>
    <name evidence="8" type="primary">LOC108732867</name>
</gene>
<dbReference type="InterPro" id="IPR048256">
    <property type="entry name" value="Tektin-like"/>
</dbReference>
<protein>
    <recommendedName>
        <fullName evidence="4">Tektin</fullName>
    </recommendedName>
</protein>